<keyword evidence="2" id="KW-0540">Nuclease</keyword>
<feature type="non-terminal residue" evidence="2">
    <location>
        <position position="1"/>
    </location>
</feature>
<dbReference type="Gene3D" id="3.10.28.10">
    <property type="entry name" value="Homing endonucleases"/>
    <property type="match status" value="1"/>
</dbReference>
<dbReference type="InterPro" id="IPR004860">
    <property type="entry name" value="LAGLIDADG_dom"/>
</dbReference>
<keyword evidence="3" id="KW-1185">Reference proteome</keyword>
<dbReference type="EMBL" id="VXIS01000038">
    <property type="protein sequence ID" value="KAA8911225.1"/>
    <property type="molecule type" value="Genomic_DNA"/>
</dbReference>
<dbReference type="GO" id="GO:0005739">
    <property type="term" value="C:mitochondrion"/>
    <property type="evidence" value="ECO:0007669"/>
    <property type="project" value="UniProtKB-ARBA"/>
</dbReference>
<comment type="caution">
    <text evidence="2">The sequence shown here is derived from an EMBL/GenBank/DDBJ whole genome shotgun (WGS) entry which is preliminary data.</text>
</comment>
<dbReference type="Proteomes" id="UP000326924">
    <property type="component" value="Unassembled WGS sequence"/>
</dbReference>
<gene>
    <name evidence="2" type="ORF">FN846DRAFT_774273</name>
</gene>
<dbReference type="InParanoid" id="A0A5J5F4P5"/>
<dbReference type="PANTHER" id="PTHR36181:SF4">
    <property type="entry name" value="LAGLIDADG ENDONUCLEASE"/>
    <property type="match status" value="1"/>
</dbReference>
<sequence>GSQVRFRYQITQHVRDSELLRSFGEYFGGSCGNYYSYSPNRRSADFVVKNFSDITDKVIPFFHNYPLVGAKKLDYHDFCKVVESMRSKAHLTKDGLDVTP</sequence>
<accession>A0A5J5F4P5</accession>
<dbReference type="GO" id="GO:0004519">
    <property type="term" value="F:endonuclease activity"/>
    <property type="evidence" value="ECO:0007669"/>
    <property type="project" value="UniProtKB-KW"/>
</dbReference>
<dbReference type="PANTHER" id="PTHR36181">
    <property type="entry name" value="INTRON-ENCODED ENDONUCLEASE AI3-RELATED"/>
    <property type="match status" value="1"/>
</dbReference>
<dbReference type="InterPro" id="IPR051289">
    <property type="entry name" value="LAGLIDADG_Endonuclease"/>
</dbReference>
<proteinExistence type="predicted"/>
<evidence type="ECO:0000259" key="1">
    <source>
        <dbReference type="Pfam" id="PF00961"/>
    </source>
</evidence>
<organism evidence="2 3">
    <name type="scientific">Sphaerosporella brunnea</name>
    <dbReference type="NCBI Taxonomy" id="1250544"/>
    <lineage>
        <taxon>Eukaryota</taxon>
        <taxon>Fungi</taxon>
        <taxon>Dikarya</taxon>
        <taxon>Ascomycota</taxon>
        <taxon>Pezizomycotina</taxon>
        <taxon>Pezizomycetes</taxon>
        <taxon>Pezizales</taxon>
        <taxon>Pyronemataceae</taxon>
        <taxon>Sphaerosporella</taxon>
    </lineage>
</organism>
<keyword evidence="2" id="KW-0378">Hydrolase</keyword>
<reference evidence="2 3" key="1">
    <citation type="submission" date="2019-09" db="EMBL/GenBank/DDBJ databases">
        <title>Draft genome of the ectomycorrhizal ascomycete Sphaerosporella brunnea.</title>
        <authorList>
            <consortium name="DOE Joint Genome Institute"/>
            <person name="Benucci G.M."/>
            <person name="Marozzi G."/>
            <person name="Antonielli L."/>
            <person name="Sanchez S."/>
            <person name="Marco P."/>
            <person name="Wang X."/>
            <person name="Falini L.B."/>
            <person name="Barry K."/>
            <person name="Haridas S."/>
            <person name="Lipzen A."/>
            <person name="Labutti K."/>
            <person name="Grigoriev I.V."/>
            <person name="Murat C."/>
            <person name="Martin F."/>
            <person name="Albertini E."/>
            <person name="Donnini D."/>
            <person name="Bonito G."/>
        </authorList>
    </citation>
    <scope>NUCLEOTIDE SEQUENCE [LARGE SCALE GENOMIC DNA]</scope>
    <source>
        <strain evidence="2 3">Sb_GMNB300</strain>
    </source>
</reference>
<dbReference type="OrthoDB" id="5424169at2759"/>
<dbReference type="AlphaFoldDB" id="A0A5J5F4P5"/>
<protein>
    <submittedName>
        <fullName evidence="2">LAGLIDADG endonuclease-domain-containing protein</fullName>
    </submittedName>
</protein>
<dbReference type="Pfam" id="PF00961">
    <property type="entry name" value="LAGLIDADG_1"/>
    <property type="match status" value="1"/>
</dbReference>
<keyword evidence="2" id="KW-0255">Endonuclease</keyword>
<evidence type="ECO:0000313" key="2">
    <source>
        <dbReference type="EMBL" id="KAA8911225.1"/>
    </source>
</evidence>
<feature type="domain" description="Homing endonuclease LAGLIDADG" evidence="1">
    <location>
        <begin position="2"/>
        <end position="82"/>
    </location>
</feature>
<dbReference type="InterPro" id="IPR027434">
    <property type="entry name" value="Homing_endonucl"/>
</dbReference>
<dbReference type="SUPFAM" id="SSF55608">
    <property type="entry name" value="Homing endonucleases"/>
    <property type="match status" value="1"/>
</dbReference>
<evidence type="ECO:0000313" key="3">
    <source>
        <dbReference type="Proteomes" id="UP000326924"/>
    </source>
</evidence>
<name>A0A5J5F4P5_9PEZI</name>